<dbReference type="RefSeq" id="WP_144068631.1">
    <property type="nucleotide sequence ID" value="NZ_CP041636.1"/>
</dbReference>
<proteinExistence type="predicted"/>
<gene>
    <name evidence="1" type="ORF">FNB15_10380</name>
</gene>
<protein>
    <submittedName>
        <fullName evidence="1">Uncharacterized protein</fullName>
    </submittedName>
</protein>
<dbReference type="KEGG" id="fer:FNB15_10380"/>
<accession>A0A516H241</accession>
<evidence type="ECO:0000313" key="2">
    <source>
        <dbReference type="Proteomes" id="UP000317496"/>
    </source>
</evidence>
<reference evidence="1 2" key="1">
    <citation type="submission" date="2019-07" db="EMBL/GenBank/DDBJ databases">
        <title>Genome sequencing for Ferrovibrio sp. K5.</title>
        <authorList>
            <person name="Park S.-J."/>
        </authorList>
    </citation>
    <scope>NUCLEOTIDE SEQUENCE [LARGE SCALE GENOMIC DNA]</scope>
    <source>
        <strain evidence="1 2">K5</strain>
    </source>
</reference>
<dbReference type="EMBL" id="CP041636">
    <property type="protein sequence ID" value="QDO97650.1"/>
    <property type="molecule type" value="Genomic_DNA"/>
</dbReference>
<name>A0A516H241_9PROT</name>
<sequence>MLDFIALVLLALKEEVEDLQKAQNANGQAFAAKLVELGSQMPGSPLMGEAIALMQGDDLRSQRQQHLINALRYVEDIIRDQSGRDWAPRLTERAAGWGEGLIASQTLEQVRAHFQHYLLGAPSEDAGRSAPTIAAKSDVELF</sequence>
<keyword evidence="2" id="KW-1185">Reference proteome</keyword>
<organism evidence="1 2">
    <name type="scientific">Ferrovibrio terrae</name>
    <dbReference type="NCBI Taxonomy" id="2594003"/>
    <lineage>
        <taxon>Bacteria</taxon>
        <taxon>Pseudomonadati</taxon>
        <taxon>Pseudomonadota</taxon>
        <taxon>Alphaproteobacteria</taxon>
        <taxon>Rhodospirillales</taxon>
        <taxon>Rhodospirillaceae</taxon>
        <taxon>Ferrovibrio</taxon>
    </lineage>
</organism>
<dbReference type="AlphaFoldDB" id="A0A516H241"/>
<evidence type="ECO:0000313" key="1">
    <source>
        <dbReference type="EMBL" id="QDO97650.1"/>
    </source>
</evidence>
<dbReference type="Proteomes" id="UP000317496">
    <property type="component" value="Chromosome"/>
</dbReference>